<proteinExistence type="predicted"/>
<evidence type="ECO:0000256" key="1">
    <source>
        <dbReference type="SAM" id="MobiDB-lite"/>
    </source>
</evidence>
<dbReference type="CDD" id="cd09272">
    <property type="entry name" value="RNase_HI_RT_Ty1"/>
    <property type="match status" value="1"/>
</dbReference>
<feature type="compositionally biased region" description="Basic and acidic residues" evidence="1">
    <location>
        <begin position="1135"/>
        <end position="1154"/>
    </location>
</feature>
<dbReference type="Proteomes" id="UP000604046">
    <property type="component" value="Unassembled WGS sequence"/>
</dbReference>
<gene>
    <name evidence="2" type="primary">RE1</name>
    <name evidence="2" type="ORF">SNAT2548_LOCUS32968</name>
</gene>
<dbReference type="EMBL" id="CAJNDS010002734">
    <property type="protein sequence ID" value="CAE7577751.1"/>
    <property type="molecule type" value="Genomic_DNA"/>
</dbReference>
<dbReference type="OrthoDB" id="439166at2759"/>
<dbReference type="AlphaFoldDB" id="A0A812UMF6"/>
<feature type="compositionally biased region" description="Basic and acidic residues" evidence="1">
    <location>
        <begin position="57"/>
        <end position="73"/>
    </location>
</feature>
<comment type="caution">
    <text evidence="2">The sequence shown here is derived from an EMBL/GenBank/DDBJ whole genome shotgun (WGS) entry which is preliminary data.</text>
</comment>
<keyword evidence="3" id="KW-1185">Reference proteome</keyword>
<reference evidence="2" key="1">
    <citation type="submission" date="2021-02" db="EMBL/GenBank/DDBJ databases">
        <authorList>
            <person name="Dougan E. K."/>
            <person name="Rhodes N."/>
            <person name="Thang M."/>
            <person name="Chan C."/>
        </authorList>
    </citation>
    <scope>NUCLEOTIDE SEQUENCE</scope>
</reference>
<evidence type="ECO:0000313" key="2">
    <source>
        <dbReference type="EMBL" id="CAE7577751.1"/>
    </source>
</evidence>
<dbReference type="PANTHER" id="PTHR11439:SF467">
    <property type="entry name" value="INTEGRASE CATALYTIC DOMAIN-CONTAINING PROTEIN"/>
    <property type="match status" value="1"/>
</dbReference>
<feature type="region of interest" description="Disordered" evidence="1">
    <location>
        <begin position="1073"/>
        <end position="1154"/>
    </location>
</feature>
<feature type="region of interest" description="Disordered" evidence="1">
    <location>
        <begin position="50"/>
        <end position="77"/>
    </location>
</feature>
<organism evidence="2 3">
    <name type="scientific">Symbiodinium natans</name>
    <dbReference type="NCBI Taxonomy" id="878477"/>
    <lineage>
        <taxon>Eukaryota</taxon>
        <taxon>Sar</taxon>
        <taxon>Alveolata</taxon>
        <taxon>Dinophyceae</taxon>
        <taxon>Suessiales</taxon>
        <taxon>Symbiodiniaceae</taxon>
        <taxon>Symbiodinium</taxon>
    </lineage>
</organism>
<sequence>MSNCIMKNLLQQDDEPEALGALARLCCWIVGKKLNALLDGEPAPMEIDMLRKGGRGKGKDKSKDQGSKAEAKVRSPRSIAQRLAGSEHAFPDPDGVACDINGCTVGSFHQRRMLSSMFSHEPYQAWCETCVQFCARQNQHASEAAYDPESRSVVSFDFGYCSCLKGDRAREDKDRLTVLLLHDRHAKTVYAVPTAQKGGPGRAGCRLGEHAAVFIHDLEKVLGTIKPDGKASARWSLGLMCSLLLDGLSMSLPAGTPAPLEAAPVHVEDLGLSENPQPLKAARGDGPGLHEHADATSATSPEPEGQLSLLSAEGIQLCQEPSSDVIILSGEETPCVAHVMQVSYEHEDESPALAFDGDTLESLEDYDEGFLEDQPVEAELLSELCLPRTSDLEPDLPSKRLQALDELADSVEIERLKGMSVLMPEEAIYNKEHEGQEATKLTTRMVRSWREKEVNSKPVWYRRSRYVAREYAWLSVRHDLFSPASTAVSNRLLPIHFLCHEPDPDDPWIMVAIDIGDAYLSVPQTRLVVVTHAGVNYVLGRVLPGQRDGSKEWYLAFSSFLGETLGFEKCAALPSLIREPVSKFSMQMHVDDLLGAGSKKFLVEKLEPALKSKYRVTLHILEHPGDCISFLKRKHTLMSDGRMLLTPSSKHFEKLFALLKVDERSAPKKTPYASVLDEADTSEPLGPAEAKAFRCAIGVLLYLAVDLVECQGAIRALSSFMTTPTRNALIALRHLVKYLLTGQHHGLMLDRKNRHSGLSGEVHCTDSTMSVESYSDSDWASHKGHRRSTSSSMVFVAGCLLYSSSRTQRVIALSSGEAELLSATSSLCDALFIRQLVAFLTECPPAPVHHFVDASAAKSILERSGVGRVRHLSVRVLWTQQLVSEKIVLLHKVSTHLNVADLNTKSLSKQRMFMLLNRIGCWDTALEEPVGEDVIAACIEQQTTRDAIRAVKASGSVNKQVVRGIVLAVVSALGRAADEVEVEDEFSSDYELPLWVTRVLVWVLSLWAPDEHGVSIAGLISDNAWIPCAFCVIMLGLYMCCRGSQNVPSQRVQVCVRDQGNAGVSLQIGQAGAPGSVHVDVGEPAPGTPGYPRSRYSDEGGVPIDVALKRGARSKSTARPSPRHDQAEQGARGSNQERHVPRDDRSESTESETLHEMLGMPIAQARRRTHPPNSVFTSQSGRCYHLLRCYKLDACDRVMARDRATLSAAYRPCKKCNP</sequence>
<evidence type="ECO:0000313" key="3">
    <source>
        <dbReference type="Proteomes" id="UP000604046"/>
    </source>
</evidence>
<dbReference type="PANTHER" id="PTHR11439">
    <property type="entry name" value="GAG-POL-RELATED RETROTRANSPOSON"/>
    <property type="match status" value="1"/>
</dbReference>
<accession>A0A812UMF6</accession>
<name>A0A812UMF6_9DINO</name>
<protein>
    <submittedName>
        <fullName evidence="2">RE1 protein</fullName>
    </submittedName>
</protein>
<feature type="region of interest" description="Disordered" evidence="1">
    <location>
        <begin position="275"/>
        <end position="305"/>
    </location>
</feature>